<dbReference type="AlphaFoldDB" id="K1LPW9"/>
<sequence length="117" mass="13360">MRKNLLKVLCSCSILFCLNTVNNAYATSGNNDVSHGPVLEITEQRDRIWKYQYPVINYKQPRYYYNDGYYHGYLTLDYTKAGIQVVSYYSGYVYPISGGAPGPSRIKPQPTILSVNE</sequence>
<accession>K1LPW9</accession>
<keyword evidence="1" id="KW-0732">Signal</keyword>
<dbReference type="RefSeq" id="WP_006700809.1">
    <property type="nucleotide sequence ID" value="NZ_JH932300.1"/>
</dbReference>
<dbReference type="HOGENOM" id="CLU_2081296_0_0_9"/>
<evidence type="ECO:0000313" key="3">
    <source>
        <dbReference type="Proteomes" id="UP000005147"/>
    </source>
</evidence>
<organism evidence="2 3">
    <name type="scientific">Falseniella ignava CCUG 37419</name>
    <dbReference type="NCBI Taxonomy" id="883112"/>
    <lineage>
        <taxon>Bacteria</taxon>
        <taxon>Bacillati</taxon>
        <taxon>Bacillota</taxon>
        <taxon>Bacilli</taxon>
        <taxon>Lactobacillales</taxon>
        <taxon>Aerococcaceae</taxon>
        <taxon>Falseniella</taxon>
    </lineage>
</organism>
<name>K1LPW9_9LACT</name>
<feature type="chain" id="PRO_5003847978" evidence="1">
    <location>
        <begin position="27"/>
        <end position="117"/>
    </location>
</feature>
<dbReference type="STRING" id="883112.HMPREF9707_00138"/>
<keyword evidence="3" id="KW-1185">Reference proteome</keyword>
<evidence type="ECO:0000256" key="1">
    <source>
        <dbReference type="SAM" id="SignalP"/>
    </source>
</evidence>
<dbReference type="EMBL" id="AGZE01000001">
    <property type="protein sequence ID" value="EKB59060.1"/>
    <property type="molecule type" value="Genomic_DNA"/>
</dbReference>
<dbReference type="Proteomes" id="UP000005147">
    <property type="component" value="Unassembled WGS sequence"/>
</dbReference>
<gene>
    <name evidence="2" type="ORF">HMPREF9707_00138</name>
</gene>
<feature type="signal peptide" evidence="1">
    <location>
        <begin position="1"/>
        <end position="26"/>
    </location>
</feature>
<reference evidence="2 3" key="1">
    <citation type="submission" date="2012-07" db="EMBL/GenBank/DDBJ databases">
        <title>The Genome Sequence of Facklamia ignava CCUG 37419.</title>
        <authorList>
            <consortium name="The Broad Institute Genome Sequencing Platform"/>
            <person name="Earl A."/>
            <person name="Ward D."/>
            <person name="Feldgarden M."/>
            <person name="Gevers D."/>
            <person name="Huys G."/>
            <person name="Walker B."/>
            <person name="Young S.K."/>
            <person name="Zeng Q."/>
            <person name="Gargeya S."/>
            <person name="Fitzgerald M."/>
            <person name="Haas B."/>
            <person name="Abouelleil A."/>
            <person name="Alvarado L."/>
            <person name="Arachchi H.M."/>
            <person name="Berlin A.M."/>
            <person name="Chapman S.B."/>
            <person name="Goldberg J."/>
            <person name="Griggs A."/>
            <person name="Gujja S."/>
            <person name="Hansen M."/>
            <person name="Howarth C."/>
            <person name="Imamovic A."/>
            <person name="Larimer J."/>
            <person name="McCowen C."/>
            <person name="Montmayeur A."/>
            <person name="Murphy C."/>
            <person name="Neiman D."/>
            <person name="Pearson M."/>
            <person name="Priest M."/>
            <person name="Roberts A."/>
            <person name="Saif S."/>
            <person name="Shea T."/>
            <person name="Sisk P."/>
            <person name="Sykes S."/>
            <person name="Wortman J."/>
            <person name="Nusbaum C."/>
            <person name="Birren B."/>
        </authorList>
    </citation>
    <scope>NUCLEOTIDE SEQUENCE [LARGE SCALE GENOMIC DNA]</scope>
    <source>
        <strain evidence="2 3">CCUG 37419</strain>
    </source>
</reference>
<evidence type="ECO:0000313" key="2">
    <source>
        <dbReference type="EMBL" id="EKB59060.1"/>
    </source>
</evidence>
<comment type="caution">
    <text evidence="2">The sequence shown here is derived from an EMBL/GenBank/DDBJ whole genome shotgun (WGS) entry which is preliminary data.</text>
</comment>
<protein>
    <submittedName>
        <fullName evidence="2">Uncharacterized protein</fullName>
    </submittedName>
</protein>
<proteinExistence type="predicted"/>